<dbReference type="InterPro" id="IPR011009">
    <property type="entry name" value="Kinase-like_dom_sf"/>
</dbReference>
<feature type="domain" description="Aminoglycoside phosphotransferase" evidence="1">
    <location>
        <begin position="26"/>
        <end position="243"/>
    </location>
</feature>
<protein>
    <recommendedName>
        <fullName evidence="1">Aminoglycoside phosphotransferase domain-containing protein</fullName>
    </recommendedName>
</protein>
<dbReference type="Proteomes" id="UP000176413">
    <property type="component" value="Unassembled WGS sequence"/>
</dbReference>
<dbReference type="SUPFAM" id="SSF56112">
    <property type="entry name" value="Protein kinase-like (PK-like)"/>
    <property type="match status" value="1"/>
</dbReference>
<dbReference type="EMBL" id="MFQA01000021">
    <property type="protein sequence ID" value="OGH68997.1"/>
    <property type="molecule type" value="Genomic_DNA"/>
</dbReference>
<dbReference type="Gene3D" id="3.90.1200.10">
    <property type="match status" value="1"/>
</dbReference>
<accession>A0A1F6MBG9</accession>
<evidence type="ECO:0000313" key="3">
    <source>
        <dbReference type="Proteomes" id="UP000176413"/>
    </source>
</evidence>
<dbReference type="InterPro" id="IPR051678">
    <property type="entry name" value="AGP_Transferase"/>
</dbReference>
<evidence type="ECO:0000313" key="2">
    <source>
        <dbReference type="EMBL" id="OGH68997.1"/>
    </source>
</evidence>
<evidence type="ECO:0000259" key="1">
    <source>
        <dbReference type="Pfam" id="PF01636"/>
    </source>
</evidence>
<comment type="caution">
    <text evidence="2">The sequence shown here is derived from an EMBL/GenBank/DDBJ whole genome shotgun (WGS) entry which is preliminary data.</text>
</comment>
<sequence length="296" mass="34409">MNADIKNKLLKQISVNFPEVHWKSARYISSGFDNDVIILDNTTVFRFPKNSYSRKILKDEVALLAFLAKQISTSLPVYKFIAKNYSCGGYPMIKGSGLTKNKFKTLSATQQRHLAMKLGTFLTELHTIPVSSIKNFNPRERYAEKELKQLSKDATKYLYPAFSLKEKGVFNSFFTNLDFIFKQIHKKVLVHGDFSSDHFIINQKNELTGIIDFTDKAIHDPAFDFIFLWEFGSSFVRLVYKYYAGSQRNGILERSNTYGRASAIWNMIQAKRKGKMSYSNWYRRFKYLHNLSKNEI</sequence>
<proteinExistence type="predicted"/>
<dbReference type="InterPro" id="IPR002575">
    <property type="entry name" value="Aminoglycoside_PTrfase"/>
</dbReference>
<dbReference type="PANTHER" id="PTHR21310">
    <property type="entry name" value="AMINOGLYCOSIDE PHOSPHOTRANSFERASE-RELATED-RELATED"/>
    <property type="match status" value="1"/>
</dbReference>
<dbReference type="PANTHER" id="PTHR21310:SF15">
    <property type="entry name" value="AMINOGLYCOSIDE PHOSPHOTRANSFERASE DOMAIN-CONTAINING PROTEIN"/>
    <property type="match status" value="1"/>
</dbReference>
<organism evidence="2 3">
    <name type="scientific">Candidatus Magasanikbacteria bacterium RIFCSPHIGHO2_02_FULL_45_10</name>
    <dbReference type="NCBI Taxonomy" id="1798679"/>
    <lineage>
        <taxon>Bacteria</taxon>
        <taxon>Candidatus Magasanikiibacteriota</taxon>
    </lineage>
</organism>
<dbReference type="Gene3D" id="3.30.200.20">
    <property type="entry name" value="Phosphorylase Kinase, domain 1"/>
    <property type="match status" value="1"/>
</dbReference>
<reference evidence="2 3" key="1">
    <citation type="journal article" date="2016" name="Nat. Commun.">
        <title>Thousands of microbial genomes shed light on interconnected biogeochemical processes in an aquifer system.</title>
        <authorList>
            <person name="Anantharaman K."/>
            <person name="Brown C.T."/>
            <person name="Hug L.A."/>
            <person name="Sharon I."/>
            <person name="Castelle C.J."/>
            <person name="Probst A.J."/>
            <person name="Thomas B.C."/>
            <person name="Singh A."/>
            <person name="Wilkins M.J."/>
            <person name="Karaoz U."/>
            <person name="Brodie E.L."/>
            <person name="Williams K.H."/>
            <person name="Hubbard S.S."/>
            <person name="Banfield J.F."/>
        </authorList>
    </citation>
    <scope>NUCLEOTIDE SEQUENCE [LARGE SCALE GENOMIC DNA]</scope>
</reference>
<gene>
    <name evidence="2" type="ORF">A3D53_02155</name>
</gene>
<name>A0A1F6MBG9_9BACT</name>
<dbReference type="Pfam" id="PF01636">
    <property type="entry name" value="APH"/>
    <property type="match status" value="1"/>
</dbReference>
<dbReference type="AlphaFoldDB" id="A0A1F6MBG9"/>